<keyword evidence="10" id="KW-0732">Signal</keyword>
<dbReference type="InterPro" id="IPR000531">
    <property type="entry name" value="Beta-barrel_TonB"/>
</dbReference>
<evidence type="ECO:0000256" key="8">
    <source>
        <dbReference type="PROSITE-ProRule" id="PRU01360"/>
    </source>
</evidence>
<keyword evidence="14" id="KW-1185">Reference proteome</keyword>
<gene>
    <name evidence="13" type="ORF">RM531_09900</name>
</gene>
<dbReference type="Gene3D" id="2.170.130.10">
    <property type="entry name" value="TonB-dependent receptor, plug domain"/>
    <property type="match status" value="1"/>
</dbReference>
<keyword evidence="3 8" id="KW-1134">Transmembrane beta strand</keyword>
<evidence type="ECO:0000256" key="1">
    <source>
        <dbReference type="ARBA" id="ARBA00004571"/>
    </source>
</evidence>
<evidence type="ECO:0000313" key="14">
    <source>
        <dbReference type="Proteomes" id="UP001259982"/>
    </source>
</evidence>
<dbReference type="InterPro" id="IPR039426">
    <property type="entry name" value="TonB-dep_rcpt-like"/>
</dbReference>
<dbReference type="Pfam" id="PF00593">
    <property type="entry name" value="TonB_dep_Rec_b-barrel"/>
    <property type="match status" value="1"/>
</dbReference>
<dbReference type="InterPro" id="IPR037066">
    <property type="entry name" value="Plug_dom_sf"/>
</dbReference>
<dbReference type="PANTHER" id="PTHR30442">
    <property type="entry name" value="IRON III DICITRATE TRANSPORT PROTEIN FECA"/>
    <property type="match status" value="1"/>
</dbReference>
<proteinExistence type="inferred from homology"/>
<evidence type="ECO:0000256" key="2">
    <source>
        <dbReference type="ARBA" id="ARBA00022448"/>
    </source>
</evidence>
<dbReference type="Proteomes" id="UP001259982">
    <property type="component" value="Unassembled WGS sequence"/>
</dbReference>
<evidence type="ECO:0000256" key="6">
    <source>
        <dbReference type="ARBA" id="ARBA00023136"/>
    </source>
</evidence>
<evidence type="ECO:0000256" key="3">
    <source>
        <dbReference type="ARBA" id="ARBA00022452"/>
    </source>
</evidence>
<dbReference type="InterPro" id="IPR036942">
    <property type="entry name" value="Beta-barrel_TonB_sf"/>
</dbReference>
<feature type="chain" id="PRO_5046392964" evidence="10">
    <location>
        <begin position="24"/>
        <end position="731"/>
    </location>
</feature>
<name>A0ABU3B9T2_9GAMM</name>
<keyword evidence="6 8" id="KW-0472">Membrane</keyword>
<dbReference type="PROSITE" id="PS52016">
    <property type="entry name" value="TONB_DEPENDENT_REC_3"/>
    <property type="match status" value="1"/>
</dbReference>
<reference evidence="13 14" key="1">
    <citation type="submission" date="2023-09" db="EMBL/GenBank/DDBJ databases">
        <authorList>
            <person name="Rey-Velasco X."/>
        </authorList>
    </citation>
    <scope>NUCLEOTIDE SEQUENCE [LARGE SCALE GENOMIC DNA]</scope>
    <source>
        <strain evidence="13 14">P385</strain>
    </source>
</reference>
<feature type="domain" description="TonB-dependent receptor-like beta-barrel" evidence="11">
    <location>
        <begin position="265"/>
        <end position="698"/>
    </location>
</feature>
<keyword evidence="2 8" id="KW-0813">Transport</keyword>
<evidence type="ECO:0000256" key="10">
    <source>
        <dbReference type="SAM" id="SignalP"/>
    </source>
</evidence>
<dbReference type="EMBL" id="JAVRHY010000008">
    <property type="protein sequence ID" value="MDT0618785.1"/>
    <property type="molecule type" value="Genomic_DNA"/>
</dbReference>
<feature type="domain" description="TonB-dependent receptor plug" evidence="12">
    <location>
        <begin position="48"/>
        <end position="155"/>
    </location>
</feature>
<comment type="similarity">
    <text evidence="8 9">Belongs to the TonB-dependent receptor family.</text>
</comment>
<dbReference type="Gene3D" id="2.40.170.20">
    <property type="entry name" value="TonB-dependent receptor, beta-barrel domain"/>
    <property type="match status" value="1"/>
</dbReference>
<keyword evidence="5 9" id="KW-0798">TonB box</keyword>
<comment type="caution">
    <text evidence="13">The sequence shown here is derived from an EMBL/GenBank/DDBJ whole genome shotgun (WGS) entry which is preliminary data.</text>
</comment>
<comment type="subcellular location">
    <subcellularLocation>
        <location evidence="1 8">Cell outer membrane</location>
        <topology evidence="1 8">Multi-pass membrane protein</topology>
    </subcellularLocation>
</comment>
<accession>A0ABU3B9T2</accession>
<evidence type="ECO:0000256" key="5">
    <source>
        <dbReference type="ARBA" id="ARBA00023077"/>
    </source>
</evidence>
<evidence type="ECO:0000259" key="11">
    <source>
        <dbReference type="Pfam" id="PF00593"/>
    </source>
</evidence>
<evidence type="ECO:0000256" key="4">
    <source>
        <dbReference type="ARBA" id="ARBA00022692"/>
    </source>
</evidence>
<keyword evidence="13" id="KW-0675">Receptor</keyword>
<protein>
    <submittedName>
        <fullName evidence="13">TonB-dependent receptor</fullName>
    </submittedName>
</protein>
<dbReference type="SUPFAM" id="SSF56935">
    <property type="entry name" value="Porins"/>
    <property type="match status" value="1"/>
</dbReference>
<keyword evidence="4 8" id="KW-0812">Transmembrane</keyword>
<evidence type="ECO:0000259" key="12">
    <source>
        <dbReference type="Pfam" id="PF07715"/>
    </source>
</evidence>
<evidence type="ECO:0000313" key="13">
    <source>
        <dbReference type="EMBL" id="MDT0618785.1"/>
    </source>
</evidence>
<dbReference type="Pfam" id="PF07715">
    <property type="entry name" value="Plug"/>
    <property type="match status" value="1"/>
</dbReference>
<organism evidence="13 14">
    <name type="scientific">Spectribacter acetivorans</name>
    <dbReference type="NCBI Taxonomy" id="3075603"/>
    <lineage>
        <taxon>Bacteria</taxon>
        <taxon>Pseudomonadati</taxon>
        <taxon>Pseudomonadota</taxon>
        <taxon>Gammaproteobacteria</taxon>
        <taxon>Salinisphaerales</taxon>
        <taxon>Salinisphaeraceae</taxon>
        <taxon>Spectribacter</taxon>
    </lineage>
</organism>
<evidence type="ECO:0000256" key="7">
    <source>
        <dbReference type="ARBA" id="ARBA00023237"/>
    </source>
</evidence>
<feature type="signal peptide" evidence="10">
    <location>
        <begin position="1"/>
        <end position="23"/>
    </location>
</feature>
<keyword evidence="7 8" id="KW-0998">Cell outer membrane</keyword>
<evidence type="ECO:0000256" key="9">
    <source>
        <dbReference type="RuleBase" id="RU003357"/>
    </source>
</evidence>
<sequence>MPMTRRHWIFALCLAVAGPAAWAQDNEDDAASLESISIFGSEEELGRVSGSAHKVDEETLKEYQYDDINRVLNQVPGVYVREEDGYGLRPNIGLRGGSSDRSQKITLMEDGVLIAPAPYSAPAAYYFPLTTRMSGVEVFKGPSAIQYGPQTIGGAINLVSQPIPEDPSAMLEVAGGSDAYRRVHARGGTSSGPLGVSAEFVHLASDGFKELDGGGDTGFDKNEALIKGRYEIGPGTLRMRVGYADEVSDETYLGLTNEDFEETPNRRYAGSAEGRFDWDWQGARIGWAQPLFGGDLDVVGYWQQFDRAWRKFNNFRSADVRNVLANPDDPNNRLLYETLTGQRDSDPNVDADDLLIGTNAREFVSTGVQGNLNWEFFTGGDDALLHLLEVGMRVHSDRIRRDHDEFAYEMVGGRPQRKDSTRAITANNTGYADAVAFWVRDEILIGNWTLVPGVRVETISVKFTDRLNQVSSEDDYTEVLPGLGVSYAWNDSLTLLGGVHKGFSPATPGPQDNVEPEEAINYEAGARWNSARVGRLEAVAFYSDYSNLTAVCTFSAGCGAANLDQQINAGSVDIQGIETGWNRSVGLGNGWRLPLGLTYTYTDTEFQTSFTSPNPQFGNVQPGDELPYIPEHRANARIGLAGSNWDVNLSATYQSAMRDVAGSGSIPDDTGTDEFTVVNLAAGWQATPALRIIGRIDNMFDSDYIVARRPFGARPGLPQVFQVGFNYNLSP</sequence>
<dbReference type="PANTHER" id="PTHR30442:SF0">
    <property type="entry name" value="FE(3+) DICITRATE TRANSPORT PROTEIN FECA"/>
    <property type="match status" value="1"/>
</dbReference>
<dbReference type="InterPro" id="IPR012910">
    <property type="entry name" value="Plug_dom"/>
</dbReference>
<dbReference type="RefSeq" id="WP_311658991.1">
    <property type="nucleotide sequence ID" value="NZ_JAVRHY010000008.1"/>
</dbReference>